<sequence>MADADNAVQAEIFSVWTNYSFILEFVIDAKTPEDYAYIVGRIDGPLRWSPIQRMKSLSNISQEHVDTLIPINLQEPLYKFVDNVGIHQQQIKANIEAKKLDELHKHDLQMQEIIDAVRELNNLSNRFLTDLVESAETLRILESSNMLIENVLNNED</sequence>
<evidence type="ECO:0000313" key="2">
    <source>
        <dbReference type="Proteomes" id="UP000267798"/>
    </source>
</evidence>
<comment type="caution">
    <text evidence="1">The sequence shown here is derived from an EMBL/GenBank/DDBJ whole genome shotgun (WGS) entry which is preliminary data.</text>
</comment>
<dbReference type="Proteomes" id="UP000267798">
    <property type="component" value="Unassembled WGS sequence"/>
</dbReference>
<accession>A0A3A6Q3J4</accession>
<name>A0A3A6Q3J4_9BACL</name>
<evidence type="ECO:0000313" key="1">
    <source>
        <dbReference type="EMBL" id="RJX40484.1"/>
    </source>
</evidence>
<proteinExistence type="predicted"/>
<reference evidence="1 2" key="1">
    <citation type="submission" date="2018-09" db="EMBL/GenBank/DDBJ databases">
        <title>Paenibacillus aracenensis nov. sp. isolated from a cave in southern Spain.</title>
        <authorList>
            <person name="Jurado V."/>
            <person name="Gutierrez-Patricio S."/>
            <person name="Gonzalez-Pimentel J.L."/>
            <person name="Miller A.Z."/>
            <person name="Laiz L."/>
            <person name="Saiz-Jimenez C."/>
        </authorList>
    </citation>
    <scope>NUCLEOTIDE SEQUENCE [LARGE SCALE GENOMIC DNA]</scope>
    <source>
        <strain evidence="1 2">JCM 19203</strain>
    </source>
</reference>
<keyword evidence="2" id="KW-1185">Reference proteome</keyword>
<dbReference type="EMBL" id="QXQB01000001">
    <property type="protein sequence ID" value="RJX40484.1"/>
    <property type="molecule type" value="Genomic_DNA"/>
</dbReference>
<protein>
    <submittedName>
        <fullName evidence="1">Uncharacterized protein</fullName>
    </submittedName>
</protein>
<dbReference type="OrthoDB" id="2045210at2"/>
<gene>
    <name evidence="1" type="ORF">D3P09_00200</name>
</gene>
<dbReference type="RefSeq" id="WP_120105990.1">
    <property type="nucleotide sequence ID" value="NZ_QXQB01000001.1"/>
</dbReference>
<dbReference type="AlphaFoldDB" id="A0A3A6Q3J4"/>
<organism evidence="1 2">
    <name type="scientific">Paenibacillus pinisoli</name>
    <dbReference type="NCBI Taxonomy" id="1276110"/>
    <lineage>
        <taxon>Bacteria</taxon>
        <taxon>Bacillati</taxon>
        <taxon>Bacillota</taxon>
        <taxon>Bacilli</taxon>
        <taxon>Bacillales</taxon>
        <taxon>Paenibacillaceae</taxon>
        <taxon>Paenibacillus</taxon>
    </lineage>
</organism>